<dbReference type="PRINTS" id="PR00080">
    <property type="entry name" value="SDRFAMILY"/>
</dbReference>
<name>G2QPK3_THET4</name>
<protein>
    <submittedName>
        <fullName evidence="3">Uncharacterized protein</fullName>
    </submittedName>
</protein>
<dbReference type="InterPro" id="IPR002347">
    <property type="entry name" value="SDR_fam"/>
</dbReference>
<dbReference type="EMBL" id="CP003008">
    <property type="protein sequence ID" value="AEO61516.1"/>
    <property type="molecule type" value="Genomic_DNA"/>
</dbReference>
<organism evidence="3 4">
    <name type="scientific">Thermothelomyces thermophilus (strain ATCC 42464 / BCRC 31852 / DSM 1799)</name>
    <name type="common">Sporotrichum thermophile</name>
    <dbReference type="NCBI Taxonomy" id="573729"/>
    <lineage>
        <taxon>Eukaryota</taxon>
        <taxon>Fungi</taxon>
        <taxon>Dikarya</taxon>
        <taxon>Ascomycota</taxon>
        <taxon>Pezizomycotina</taxon>
        <taxon>Sordariomycetes</taxon>
        <taxon>Sordariomycetidae</taxon>
        <taxon>Sordariales</taxon>
        <taxon>Chaetomiaceae</taxon>
        <taxon>Thermothelomyces</taxon>
    </lineage>
</organism>
<dbReference type="GeneID" id="11506968"/>
<evidence type="ECO:0000256" key="1">
    <source>
        <dbReference type="ARBA" id="ARBA00006484"/>
    </source>
</evidence>
<reference evidence="3 4" key="1">
    <citation type="journal article" date="2011" name="Nat. Biotechnol.">
        <title>Comparative genomic analysis of the thermophilic biomass-degrading fungi Myceliophthora thermophila and Thielavia terrestris.</title>
        <authorList>
            <person name="Berka R.M."/>
            <person name="Grigoriev I.V."/>
            <person name="Otillar R."/>
            <person name="Salamov A."/>
            <person name="Grimwood J."/>
            <person name="Reid I."/>
            <person name="Ishmael N."/>
            <person name="John T."/>
            <person name="Darmond C."/>
            <person name="Moisan M.-C."/>
            <person name="Henrissat B."/>
            <person name="Coutinho P.M."/>
            <person name="Lombard V."/>
            <person name="Natvig D.O."/>
            <person name="Lindquist E."/>
            <person name="Schmutz J."/>
            <person name="Lucas S."/>
            <person name="Harris P."/>
            <person name="Powlowski J."/>
            <person name="Bellemare A."/>
            <person name="Taylor D."/>
            <person name="Butler G."/>
            <person name="de Vries R.P."/>
            <person name="Allijn I.E."/>
            <person name="van den Brink J."/>
            <person name="Ushinsky S."/>
            <person name="Storms R."/>
            <person name="Powell A.J."/>
            <person name="Paulsen I.T."/>
            <person name="Elbourne L.D.H."/>
            <person name="Baker S.E."/>
            <person name="Magnuson J."/>
            <person name="LaBoissiere S."/>
            <person name="Clutterbuck A.J."/>
            <person name="Martinez D."/>
            <person name="Wogulis M."/>
            <person name="de Leon A.L."/>
            <person name="Rey M.W."/>
            <person name="Tsang A."/>
        </authorList>
    </citation>
    <scope>NUCLEOTIDE SEQUENCE [LARGE SCALE GENOMIC DNA]</scope>
    <source>
        <strain evidence="4">ATCC 42464 / BCRC 31852 / DSM 1799</strain>
    </source>
</reference>
<dbReference type="HOGENOM" id="CLU_010194_1_3_1"/>
<dbReference type="FunFam" id="3.40.50.720:FF:000173">
    <property type="entry name" value="3-oxoacyl-[acyl-carrier protein] reductase"/>
    <property type="match status" value="1"/>
</dbReference>
<dbReference type="GO" id="GO:0006633">
    <property type="term" value="P:fatty acid biosynthetic process"/>
    <property type="evidence" value="ECO:0007669"/>
    <property type="project" value="TreeGrafter"/>
</dbReference>
<dbReference type="PANTHER" id="PTHR42760:SF133">
    <property type="entry name" value="3-OXOACYL-[ACYL-CARRIER-PROTEIN] REDUCTASE"/>
    <property type="match status" value="1"/>
</dbReference>
<dbReference type="eggNOG" id="KOG0725">
    <property type="taxonomic scope" value="Eukaryota"/>
</dbReference>
<dbReference type="OMA" id="TCMITGG"/>
<comment type="similarity">
    <text evidence="1">Belongs to the short-chain dehydrogenases/reductases (SDR) family.</text>
</comment>
<dbReference type="GO" id="GO:0016616">
    <property type="term" value="F:oxidoreductase activity, acting on the CH-OH group of donors, NAD or NADP as acceptor"/>
    <property type="evidence" value="ECO:0007669"/>
    <property type="project" value="TreeGrafter"/>
</dbReference>
<dbReference type="STRING" id="573729.G2QPK3"/>
<evidence type="ECO:0000256" key="2">
    <source>
        <dbReference type="ARBA" id="ARBA00023002"/>
    </source>
</evidence>
<proteinExistence type="inferred from homology"/>
<gene>
    <name evidence="3" type="ORF">MYCTH_2311736</name>
</gene>
<dbReference type="AlphaFoldDB" id="G2QPK3"/>
<dbReference type="PANTHER" id="PTHR42760">
    <property type="entry name" value="SHORT-CHAIN DEHYDROGENASES/REDUCTASES FAMILY MEMBER"/>
    <property type="match status" value="1"/>
</dbReference>
<accession>G2QPK3</accession>
<dbReference type="RefSeq" id="XP_003666761.1">
    <property type="nucleotide sequence ID" value="XM_003666713.1"/>
</dbReference>
<dbReference type="FunCoup" id="G2QPK3">
    <property type="interactions" value="134"/>
</dbReference>
<dbReference type="PRINTS" id="PR00081">
    <property type="entry name" value="GDHRDH"/>
</dbReference>
<dbReference type="Pfam" id="PF13561">
    <property type="entry name" value="adh_short_C2"/>
    <property type="match status" value="1"/>
</dbReference>
<keyword evidence="4" id="KW-1185">Reference proteome</keyword>
<evidence type="ECO:0000313" key="3">
    <source>
        <dbReference type="EMBL" id="AEO61516.1"/>
    </source>
</evidence>
<dbReference type="OrthoDB" id="47007at2759"/>
<dbReference type="GO" id="GO:0048038">
    <property type="term" value="F:quinone binding"/>
    <property type="evidence" value="ECO:0007669"/>
    <property type="project" value="TreeGrafter"/>
</dbReference>
<dbReference type="Proteomes" id="UP000007322">
    <property type="component" value="Chromosome 7"/>
</dbReference>
<dbReference type="Gene3D" id="3.40.50.720">
    <property type="entry name" value="NAD(P)-binding Rossmann-like Domain"/>
    <property type="match status" value="1"/>
</dbReference>
<dbReference type="SUPFAM" id="SSF51735">
    <property type="entry name" value="NAD(P)-binding Rossmann-fold domains"/>
    <property type="match status" value="1"/>
</dbReference>
<keyword evidence="2" id="KW-0560">Oxidoreductase</keyword>
<evidence type="ECO:0000313" key="4">
    <source>
        <dbReference type="Proteomes" id="UP000007322"/>
    </source>
</evidence>
<dbReference type="InParanoid" id="G2QPK3"/>
<dbReference type="KEGG" id="mtm:MYCTH_2311736"/>
<dbReference type="VEuPathDB" id="FungiDB:MYCTH_2311736"/>
<sequence length="252" mass="26603">MTVLSLAGKKAVVTGASGGIGFAIASRFAQEGASVVLAGRTRAKLERSLGELQKLGEPPGSDRSSQLHRIHCLDVGEMKEWEGLVKEHKEIDFLVNCAGQSQHSLFLRTNEEAAQSLLSTNLRSVIFGCKTVAKQMAARRAGGCIVNVSSLLAYKAAIGTSIYAATKAGQLGLTTALSRELAQHGIRVNAVVPGYIDTDMTESLANKTELEKKIPLGRFGTASEVADAVAFLAKNEYANNCILNLDGGLSAV</sequence>
<dbReference type="InterPro" id="IPR036291">
    <property type="entry name" value="NAD(P)-bd_dom_sf"/>
</dbReference>